<gene>
    <name evidence="1" type="ORF">ANSO36C_24690</name>
</gene>
<proteinExistence type="predicted"/>
<sequence>MNKLNNRQLAAILVGGIGFGFAIAQEDCRFPYVQTVMPTALIAYVKADDSKQPSDFEKKLEGKGKL</sequence>
<accession>A0ABM7Z146</accession>
<organism evidence="1 2">
    <name type="scientific">Nostoc cf. commune SO-36</name>
    <dbReference type="NCBI Taxonomy" id="449208"/>
    <lineage>
        <taxon>Bacteria</taxon>
        <taxon>Bacillati</taxon>
        <taxon>Cyanobacteriota</taxon>
        <taxon>Cyanophyceae</taxon>
        <taxon>Nostocales</taxon>
        <taxon>Nostocaceae</taxon>
        <taxon>Nostoc</taxon>
    </lineage>
</organism>
<reference evidence="1" key="1">
    <citation type="submission" date="2022-04" db="EMBL/GenBank/DDBJ databases">
        <title>Complete genome sequence of a cyanobacterium, Nostoc sp. SO-36, isolated in Antarctica.</title>
        <authorList>
            <person name="Kanesaki Y."/>
            <person name="Effendi D."/>
            <person name="Sakamoto T."/>
            <person name="Ohtani S."/>
            <person name="Awai K."/>
        </authorList>
    </citation>
    <scope>NUCLEOTIDE SEQUENCE</scope>
    <source>
        <strain evidence="1">SO-36</strain>
    </source>
</reference>
<dbReference type="EMBL" id="AP025732">
    <property type="protein sequence ID" value="BDI16667.1"/>
    <property type="molecule type" value="Genomic_DNA"/>
</dbReference>
<keyword evidence="2" id="KW-1185">Reference proteome</keyword>
<evidence type="ECO:0000313" key="2">
    <source>
        <dbReference type="Proteomes" id="UP001055453"/>
    </source>
</evidence>
<name>A0ABM7Z146_NOSCO</name>
<dbReference type="Proteomes" id="UP001055453">
    <property type="component" value="Chromosome"/>
</dbReference>
<dbReference type="RefSeq" id="WP_251959756.1">
    <property type="nucleotide sequence ID" value="NZ_AP025732.1"/>
</dbReference>
<evidence type="ECO:0000313" key="1">
    <source>
        <dbReference type="EMBL" id="BDI16667.1"/>
    </source>
</evidence>
<protein>
    <submittedName>
        <fullName evidence="1">Uncharacterized protein</fullName>
    </submittedName>
</protein>